<gene>
    <name evidence="2" type="ORF">SAMN05216238_11332</name>
</gene>
<dbReference type="STRING" id="640948.SAMN05216238_11332"/>
<evidence type="ECO:0000313" key="3">
    <source>
        <dbReference type="Proteomes" id="UP000199474"/>
    </source>
</evidence>
<evidence type="ECO:0000256" key="1">
    <source>
        <dbReference type="SAM" id="Phobius"/>
    </source>
</evidence>
<keyword evidence="3" id="KW-1185">Reference proteome</keyword>
<dbReference type="Proteomes" id="UP000199474">
    <property type="component" value="Unassembled WGS sequence"/>
</dbReference>
<keyword evidence="1" id="KW-0812">Transmembrane</keyword>
<keyword evidence="1" id="KW-0472">Membrane</keyword>
<accession>A0A1I1ZRP0</accession>
<proteinExistence type="predicted"/>
<feature type="transmembrane region" description="Helical" evidence="1">
    <location>
        <begin position="38"/>
        <end position="62"/>
    </location>
</feature>
<dbReference type="EMBL" id="FOMR01000013">
    <property type="protein sequence ID" value="SFE34058.1"/>
    <property type="molecule type" value="Genomic_DNA"/>
</dbReference>
<feature type="transmembrane region" description="Helical" evidence="1">
    <location>
        <begin position="6"/>
        <end position="26"/>
    </location>
</feature>
<protein>
    <submittedName>
        <fullName evidence="2">Uncharacterized protein</fullName>
    </submittedName>
</protein>
<organism evidence="2 3">
    <name type="scientific">Lentibacillus persicus</name>
    <dbReference type="NCBI Taxonomy" id="640948"/>
    <lineage>
        <taxon>Bacteria</taxon>
        <taxon>Bacillati</taxon>
        <taxon>Bacillota</taxon>
        <taxon>Bacilli</taxon>
        <taxon>Bacillales</taxon>
        <taxon>Bacillaceae</taxon>
        <taxon>Lentibacillus</taxon>
    </lineage>
</organism>
<dbReference type="AlphaFoldDB" id="A0A1I1ZRP0"/>
<sequence length="177" mass="20750">MLTNTYKTFLFISSFLPLYVILIVKFYDFDKSIRYNLLANQVAFIILLLLIIISIITFLYFYSCELNHEESFYGIENKNSEILTYFVTYIVPLTTLNVNNINSILVNILLFIVIGIFYVKSNLFYLNVLFTLSGFNVYTDNDNKIIISKKSADKINNRRFVKVKKVGHKIYIINTKK</sequence>
<feature type="transmembrane region" description="Helical" evidence="1">
    <location>
        <begin position="101"/>
        <end position="119"/>
    </location>
</feature>
<evidence type="ECO:0000313" key="2">
    <source>
        <dbReference type="EMBL" id="SFE34058.1"/>
    </source>
</evidence>
<name>A0A1I1ZRP0_9BACI</name>
<reference evidence="3" key="1">
    <citation type="submission" date="2016-10" db="EMBL/GenBank/DDBJ databases">
        <authorList>
            <person name="Varghese N."/>
            <person name="Submissions S."/>
        </authorList>
    </citation>
    <scope>NUCLEOTIDE SEQUENCE [LARGE SCALE GENOMIC DNA]</scope>
    <source>
        <strain evidence="3">DSM 22530</strain>
    </source>
</reference>
<keyword evidence="1" id="KW-1133">Transmembrane helix</keyword>